<dbReference type="GO" id="GO:0030150">
    <property type="term" value="P:protein import into mitochondrial matrix"/>
    <property type="evidence" value="ECO:0007669"/>
    <property type="project" value="TreeGrafter"/>
</dbReference>
<dbReference type="GO" id="GO:0005739">
    <property type="term" value="C:mitochondrion"/>
    <property type="evidence" value="ECO:0007669"/>
    <property type="project" value="TreeGrafter"/>
</dbReference>
<dbReference type="PANTHER" id="PTHR20922:SF13">
    <property type="entry name" value="DNL-TYPE ZINC FINGER PROTEIN"/>
    <property type="match status" value="1"/>
</dbReference>
<reference evidence="6" key="1">
    <citation type="submission" date="2021-04" db="EMBL/GenBank/DDBJ databases">
        <authorList>
            <consortium name="Molecular Ecology Group"/>
        </authorList>
    </citation>
    <scope>NUCLEOTIDE SEQUENCE</scope>
</reference>
<feature type="domain" description="DNL-type" evidence="5">
    <location>
        <begin position="93"/>
        <end position="188"/>
    </location>
</feature>
<dbReference type="Pfam" id="PF05180">
    <property type="entry name" value="zf-DNL"/>
    <property type="match status" value="1"/>
</dbReference>
<dbReference type="OrthoDB" id="512667at2759"/>
<dbReference type="GO" id="GO:0008270">
    <property type="term" value="F:zinc ion binding"/>
    <property type="evidence" value="ECO:0007669"/>
    <property type="project" value="UniProtKB-KW"/>
</dbReference>
<dbReference type="AlphaFoldDB" id="A0A8S3Z005"/>
<organism evidence="6 7">
    <name type="scientific">Candidula unifasciata</name>
    <dbReference type="NCBI Taxonomy" id="100452"/>
    <lineage>
        <taxon>Eukaryota</taxon>
        <taxon>Metazoa</taxon>
        <taxon>Spiralia</taxon>
        <taxon>Lophotrochozoa</taxon>
        <taxon>Mollusca</taxon>
        <taxon>Gastropoda</taxon>
        <taxon>Heterobranchia</taxon>
        <taxon>Euthyneura</taxon>
        <taxon>Panpulmonata</taxon>
        <taxon>Eupulmonata</taxon>
        <taxon>Stylommatophora</taxon>
        <taxon>Helicina</taxon>
        <taxon>Helicoidea</taxon>
        <taxon>Geomitridae</taxon>
        <taxon>Candidula</taxon>
    </lineage>
</organism>
<gene>
    <name evidence="6" type="ORF">CUNI_LOCUS6550</name>
</gene>
<protein>
    <recommendedName>
        <fullName evidence="5">DNL-type domain-containing protein</fullName>
    </recommendedName>
</protein>
<keyword evidence="1" id="KW-0479">Metal-binding</keyword>
<accession>A0A8S3Z005</accession>
<name>A0A8S3Z005_9EUPU</name>
<dbReference type="GO" id="GO:0050821">
    <property type="term" value="P:protein stabilization"/>
    <property type="evidence" value="ECO:0007669"/>
    <property type="project" value="TreeGrafter"/>
</dbReference>
<evidence type="ECO:0000313" key="7">
    <source>
        <dbReference type="Proteomes" id="UP000678393"/>
    </source>
</evidence>
<evidence type="ECO:0000313" key="6">
    <source>
        <dbReference type="EMBL" id="CAG5120992.1"/>
    </source>
</evidence>
<dbReference type="Proteomes" id="UP000678393">
    <property type="component" value="Unassembled WGS sequence"/>
</dbReference>
<comment type="caution">
    <text evidence="6">The sequence shown here is derived from an EMBL/GenBank/DDBJ whole genome shotgun (WGS) entry which is preliminary data.</text>
</comment>
<keyword evidence="2 4" id="KW-0863">Zinc-finger</keyword>
<sequence length="188" mass="21567">MSFLTRSFRSCYPVCRYLQTPKYTVFSPHVTRTFSTPVRSWHPALTKSHTDTQIVQKKTLKHFTTTCSLHQLIEKTDAVETETVDKTQQKLAEISPRLGLVYTCKICNTRNSHTFSKQAYQEGVVIVKCVGCKSHHLIADNLGWFKDVNKRNIEEILAARGEEVKKITDLDIPENLLDILNTRPENSE</sequence>
<evidence type="ECO:0000256" key="4">
    <source>
        <dbReference type="PROSITE-ProRule" id="PRU00834"/>
    </source>
</evidence>
<dbReference type="GO" id="GO:0006457">
    <property type="term" value="P:protein folding"/>
    <property type="evidence" value="ECO:0007669"/>
    <property type="project" value="TreeGrafter"/>
</dbReference>
<dbReference type="InterPro" id="IPR024158">
    <property type="entry name" value="Mt_import_TIM15"/>
</dbReference>
<evidence type="ECO:0000259" key="5">
    <source>
        <dbReference type="PROSITE" id="PS51501"/>
    </source>
</evidence>
<dbReference type="InterPro" id="IPR007853">
    <property type="entry name" value="Znf_DNL-typ"/>
</dbReference>
<dbReference type="GO" id="GO:0051087">
    <property type="term" value="F:protein-folding chaperone binding"/>
    <property type="evidence" value="ECO:0007669"/>
    <property type="project" value="TreeGrafter"/>
</dbReference>
<dbReference type="PANTHER" id="PTHR20922">
    <property type="entry name" value="DNL-TYPE ZINC FINGER PROTEIN"/>
    <property type="match status" value="1"/>
</dbReference>
<dbReference type="PROSITE" id="PS51501">
    <property type="entry name" value="ZF_DNL"/>
    <property type="match status" value="1"/>
</dbReference>
<evidence type="ECO:0000256" key="2">
    <source>
        <dbReference type="ARBA" id="ARBA00022771"/>
    </source>
</evidence>
<keyword evidence="7" id="KW-1185">Reference proteome</keyword>
<dbReference type="EMBL" id="CAJHNH020001002">
    <property type="protein sequence ID" value="CAG5120992.1"/>
    <property type="molecule type" value="Genomic_DNA"/>
</dbReference>
<evidence type="ECO:0000256" key="1">
    <source>
        <dbReference type="ARBA" id="ARBA00022723"/>
    </source>
</evidence>
<proteinExistence type="predicted"/>
<evidence type="ECO:0000256" key="3">
    <source>
        <dbReference type="ARBA" id="ARBA00022833"/>
    </source>
</evidence>
<keyword evidence="3" id="KW-0862">Zinc</keyword>